<dbReference type="SMART" id="SM00858">
    <property type="entry name" value="SAF"/>
    <property type="match status" value="1"/>
</dbReference>
<evidence type="ECO:0000256" key="1">
    <source>
        <dbReference type="SAM" id="MobiDB-lite"/>
    </source>
</evidence>
<dbReference type="PANTHER" id="PTHR30536:SF5">
    <property type="entry name" value="ALTRONATE DEHYDRATASE"/>
    <property type="match status" value="1"/>
</dbReference>
<dbReference type="InterPro" id="IPR013974">
    <property type="entry name" value="SAF"/>
</dbReference>
<feature type="region of interest" description="Disordered" evidence="1">
    <location>
        <begin position="465"/>
        <end position="522"/>
    </location>
</feature>
<dbReference type="InterPro" id="IPR052172">
    <property type="entry name" value="UxaA_altronate/galactarate_dh"/>
</dbReference>
<dbReference type="PaxDb" id="2903-EOD33550"/>
<feature type="domain" description="SAF" evidence="2">
    <location>
        <begin position="42"/>
        <end position="116"/>
    </location>
</feature>
<proteinExistence type="predicted"/>
<dbReference type="AlphaFoldDB" id="A0A0D3KCR5"/>
<dbReference type="Proteomes" id="UP000013827">
    <property type="component" value="Unassembled WGS sequence"/>
</dbReference>
<dbReference type="GO" id="GO:0019698">
    <property type="term" value="P:D-galacturonate catabolic process"/>
    <property type="evidence" value="ECO:0007669"/>
    <property type="project" value="TreeGrafter"/>
</dbReference>
<dbReference type="RefSeq" id="XP_005785979.1">
    <property type="nucleotide sequence ID" value="XM_005785922.1"/>
</dbReference>
<sequence>MPPRSRAVLAYEEAAPAPGGSRAAPAPRLAFDAVARLPEPHDNCAIARQDLPRGTALTQLPSGGSELTLSVAVLEGHRFALVPIAAGALLLSWGEPFGKALAPIAPGEWVRNAKALHELRRRAVDSAHGAHANFVDFTKQPTLTRDGFAPGVRRPLRPQLAPGFDGFVRPRATTRYGERCVGPGLHVMEAHDASGKRPMSWVETTVGLCGAGLHAVVAWRPAVCGAVTGHPMVPVLSVQLDDAGVAADVLLPAARPHEWLRVLLGQLAAVAGGELTPIALRSGNVDFQIPRDASACDMLSAETVNSVPDMLSAAEAALEEGRELPEVARLLFSLISAPQTRGSALDRGGVGTRMLAALCKLAALTVATQARAQAVALSALDLVLRPDDEGGSLSYVTDDPVATHTTAVVRALGKACAPPSPPAASELAVSLLRRLAGAQPEVLRASADAWLPQAVELALATGHMADALGPDPTPPADGGGGGSGGNGKDAGGSGGSGNDVAVSDADGDGADGSSSRAGGEARQRCESAVELLGSVLPWPEHAHAMPLSLCWAVWA</sequence>
<protein>
    <recommendedName>
        <fullName evidence="2">SAF domain-containing protein</fullName>
    </recommendedName>
</protein>
<dbReference type="HOGENOM" id="CLU_491444_0_0_1"/>
<evidence type="ECO:0000313" key="3">
    <source>
        <dbReference type="EnsemblProtists" id="EOD33550"/>
    </source>
</evidence>
<dbReference type="PANTHER" id="PTHR30536">
    <property type="entry name" value="ALTRONATE/GALACTARATE DEHYDRATASE"/>
    <property type="match status" value="1"/>
</dbReference>
<dbReference type="EnsemblProtists" id="EOD33550">
    <property type="protein sequence ID" value="EOD33550"/>
    <property type="gene ID" value="EMIHUDRAFT_122870"/>
</dbReference>
<reference evidence="4" key="1">
    <citation type="journal article" date="2013" name="Nature">
        <title>Pan genome of the phytoplankton Emiliania underpins its global distribution.</title>
        <authorList>
            <person name="Read B.A."/>
            <person name="Kegel J."/>
            <person name="Klute M.J."/>
            <person name="Kuo A."/>
            <person name="Lefebvre S.C."/>
            <person name="Maumus F."/>
            <person name="Mayer C."/>
            <person name="Miller J."/>
            <person name="Monier A."/>
            <person name="Salamov A."/>
            <person name="Young J."/>
            <person name="Aguilar M."/>
            <person name="Claverie J.M."/>
            <person name="Frickenhaus S."/>
            <person name="Gonzalez K."/>
            <person name="Herman E.K."/>
            <person name="Lin Y.C."/>
            <person name="Napier J."/>
            <person name="Ogata H."/>
            <person name="Sarno A.F."/>
            <person name="Shmutz J."/>
            <person name="Schroeder D."/>
            <person name="de Vargas C."/>
            <person name="Verret F."/>
            <person name="von Dassow P."/>
            <person name="Valentin K."/>
            <person name="Van de Peer Y."/>
            <person name="Wheeler G."/>
            <person name="Dacks J.B."/>
            <person name="Delwiche C.F."/>
            <person name="Dyhrman S.T."/>
            <person name="Glockner G."/>
            <person name="John U."/>
            <person name="Richards T."/>
            <person name="Worden A.Z."/>
            <person name="Zhang X."/>
            <person name="Grigoriev I.V."/>
            <person name="Allen A.E."/>
            <person name="Bidle K."/>
            <person name="Borodovsky M."/>
            <person name="Bowler C."/>
            <person name="Brownlee C."/>
            <person name="Cock J.M."/>
            <person name="Elias M."/>
            <person name="Gladyshev V.N."/>
            <person name="Groth M."/>
            <person name="Guda C."/>
            <person name="Hadaegh A."/>
            <person name="Iglesias-Rodriguez M.D."/>
            <person name="Jenkins J."/>
            <person name="Jones B.M."/>
            <person name="Lawson T."/>
            <person name="Leese F."/>
            <person name="Lindquist E."/>
            <person name="Lobanov A."/>
            <person name="Lomsadze A."/>
            <person name="Malik S.B."/>
            <person name="Marsh M.E."/>
            <person name="Mackinder L."/>
            <person name="Mock T."/>
            <person name="Mueller-Roeber B."/>
            <person name="Pagarete A."/>
            <person name="Parker M."/>
            <person name="Probert I."/>
            <person name="Quesneville H."/>
            <person name="Raines C."/>
            <person name="Rensing S.A."/>
            <person name="Riano-Pachon D.M."/>
            <person name="Richier S."/>
            <person name="Rokitta S."/>
            <person name="Shiraiwa Y."/>
            <person name="Soanes D.M."/>
            <person name="van der Giezen M."/>
            <person name="Wahlund T.M."/>
            <person name="Williams B."/>
            <person name="Wilson W."/>
            <person name="Wolfe G."/>
            <person name="Wurch L.L."/>
        </authorList>
    </citation>
    <scope>NUCLEOTIDE SEQUENCE</scope>
</reference>
<evidence type="ECO:0000313" key="4">
    <source>
        <dbReference type="Proteomes" id="UP000013827"/>
    </source>
</evidence>
<feature type="compositionally biased region" description="Gly residues" evidence="1">
    <location>
        <begin position="477"/>
        <end position="497"/>
    </location>
</feature>
<accession>A0A0D3KCR5</accession>
<dbReference type="Gene3D" id="2.30.130.110">
    <property type="match status" value="1"/>
</dbReference>
<evidence type="ECO:0000259" key="2">
    <source>
        <dbReference type="SMART" id="SM00858"/>
    </source>
</evidence>
<keyword evidence="4" id="KW-1185">Reference proteome</keyword>
<reference evidence="3" key="2">
    <citation type="submission" date="2024-10" db="UniProtKB">
        <authorList>
            <consortium name="EnsemblProtists"/>
        </authorList>
    </citation>
    <scope>IDENTIFICATION</scope>
</reference>
<dbReference type="GeneID" id="17278822"/>
<dbReference type="Pfam" id="PF08666">
    <property type="entry name" value="SAF"/>
    <property type="match status" value="1"/>
</dbReference>
<organism evidence="3 4">
    <name type="scientific">Emiliania huxleyi (strain CCMP1516)</name>
    <dbReference type="NCBI Taxonomy" id="280463"/>
    <lineage>
        <taxon>Eukaryota</taxon>
        <taxon>Haptista</taxon>
        <taxon>Haptophyta</taxon>
        <taxon>Prymnesiophyceae</taxon>
        <taxon>Isochrysidales</taxon>
        <taxon>Noelaerhabdaceae</taxon>
        <taxon>Emiliania</taxon>
    </lineage>
</organism>
<dbReference type="KEGG" id="ehx:EMIHUDRAFT_122870"/>
<name>A0A0D3KCR5_EMIH1</name>